<evidence type="ECO:0000313" key="3">
    <source>
        <dbReference type="Proteomes" id="UP000624709"/>
    </source>
</evidence>
<evidence type="ECO:0000256" key="1">
    <source>
        <dbReference type="SAM" id="MobiDB-lite"/>
    </source>
</evidence>
<feature type="compositionally biased region" description="Low complexity" evidence="1">
    <location>
        <begin position="1"/>
        <end position="12"/>
    </location>
</feature>
<evidence type="ECO:0000313" key="2">
    <source>
        <dbReference type="EMBL" id="GIE70742.1"/>
    </source>
</evidence>
<dbReference type="RefSeq" id="WP_203828742.1">
    <property type="nucleotide sequence ID" value="NZ_BAAATY010000018.1"/>
</dbReference>
<dbReference type="Proteomes" id="UP000624709">
    <property type="component" value="Unassembled WGS sequence"/>
</dbReference>
<evidence type="ECO:0008006" key="4">
    <source>
        <dbReference type="Google" id="ProtNLM"/>
    </source>
</evidence>
<reference evidence="2 3" key="1">
    <citation type="submission" date="2021-01" db="EMBL/GenBank/DDBJ databases">
        <title>Whole genome shotgun sequence of Actinoplanes palleronii NBRC 14916.</title>
        <authorList>
            <person name="Komaki H."/>
            <person name="Tamura T."/>
        </authorList>
    </citation>
    <scope>NUCLEOTIDE SEQUENCE [LARGE SCALE GENOMIC DNA]</scope>
    <source>
        <strain evidence="2 3">NBRC 14916</strain>
    </source>
</reference>
<name>A0ABQ4BJ92_9ACTN</name>
<feature type="compositionally biased region" description="Pro residues" evidence="1">
    <location>
        <begin position="13"/>
        <end position="26"/>
    </location>
</feature>
<gene>
    <name evidence="2" type="ORF">Apa02nite_068500</name>
</gene>
<keyword evidence="3" id="KW-1185">Reference proteome</keyword>
<feature type="region of interest" description="Disordered" evidence="1">
    <location>
        <begin position="1"/>
        <end position="39"/>
    </location>
</feature>
<accession>A0ABQ4BJ92</accession>
<feature type="region of interest" description="Disordered" evidence="1">
    <location>
        <begin position="142"/>
        <end position="167"/>
    </location>
</feature>
<dbReference type="EMBL" id="BOMS01000110">
    <property type="protein sequence ID" value="GIE70742.1"/>
    <property type="molecule type" value="Genomic_DNA"/>
</dbReference>
<protein>
    <recommendedName>
        <fullName evidence="4">Scaffolding protein</fullName>
    </recommendedName>
</protein>
<proteinExistence type="predicted"/>
<organism evidence="2 3">
    <name type="scientific">Actinoplanes palleronii</name>
    <dbReference type="NCBI Taxonomy" id="113570"/>
    <lineage>
        <taxon>Bacteria</taxon>
        <taxon>Bacillati</taxon>
        <taxon>Actinomycetota</taxon>
        <taxon>Actinomycetes</taxon>
        <taxon>Micromonosporales</taxon>
        <taxon>Micromonosporaceae</taxon>
        <taxon>Actinoplanes</taxon>
    </lineage>
</organism>
<comment type="caution">
    <text evidence="2">The sequence shown here is derived from an EMBL/GenBank/DDBJ whole genome shotgun (WGS) entry which is preliminary data.</text>
</comment>
<sequence length="198" mass="20764">MTQPEPTSTEPTPGDPAPAPTAPVPAPSGDQPLGPSGIKALQTERKAREELEKQLAALAPLQKLAEALGTGQQQPGGPSEVELLQQRFADLERTATEERSARWRLEVAAVKGLTPQQAARLQGSTVEELTADADALLTLFPAAPAGPRTPVPDPSQGARGGQPGPDLQAQIAEAQAKGDYRTAISLERQKLQAIPRPS</sequence>